<dbReference type="PROSITE" id="PS51819">
    <property type="entry name" value="VOC"/>
    <property type="match status" value="1"/>
</dbReference>
<dbReference type="InterPro" id="IPR037523">
    <property type="entry name" value="VOC_core"/>
</dbReference>
<dbReference type="EMBL" id="JAKGTH010000007">
    <property type="protein sequence ID" value="MCF4100924.1"/>
    <property type="molecule type" value="Genomic_DNA"/>
</dbReference>
<feature type="domain" description="VOC" evidence="1">
    <location>
        <begin position="2"/>
        <end position="114"/>
    </location>
</feature>
<proteinExistence type="predicted"/>
<gene>
    <name evidence="2" type="ORF">L1I30_04520</name>
</gene>
<dbReference type="SUPFAM" id="SSF54593">
    <property type="entry name" value="Glyoxalase/Bleomycin resistance protein/Dihydroxybiphenyl dioxygenase"/>
    <property type="match status" value="1"/>
</dbReference>
<reference evidence="2" key="1">
    <citation type="submission" date="2022-01" db="EMBL/GenBank/DDBJ databases">
        <title>Gillisia lutea sp. nov., isolated from marine plastic residues from the Malvarosa beach (Valencia, Spain).</title>
        <authorList>
            <person name="Vidal-Verdu A."/>
            <person name="Molina-Menor E."/>
            <person name="Satari L."/>
            <person name="Pascual J."/>
            <person name="Pereto J."/>
            <person name="Porcar M."/>
        </authorList>
    </citation>
    <scope>NUCLEOTIDE SEQUENCE</scope>
    <source>
        <strain evidence="2">M10.2A</strain>
    </source>
</reference>
<evidence type="ECO:0000259" key="1">
    <source>
        <dbReference type="PROSITE" id="PS51819"/>
    </source>
</evidence>
<dbReference type="InterPro" id="IPR029068">
    <property type="entry name" value="Glyas_Bleomycin-R_OHBP_Dase"/>
</dbReference>
<evidence type="ECO:0000313" key="2">
    <source>
        <dbReference type="EMBL" id="MCF4100924.1"/>
    </source>
</evidence>
<dbReference type="Gene3D" id="3.10.180.10">
    <property type="entry name" value="2,3-Dihydroxybiphenyl 1,2-Dioxygenase, domain 1"/>
    <property type="match status" value="1"/>
</dbReference>
<comment type="caution">
    <text evidence="2">The sequence shown here is derived from an EMBL/GenBank/DDBJ whole genome shotgun (WGS) entry which is preliminary data.</text>
</comment>
<protein>
    <submittedName>
        <fullName evidence="2">VOC family protein</fullName>
    </submittedName>
</protein>
<name>A0ABS9EDG5_9FLAO</name>
<keyword evidence="3" id="KW-1185">Reference proteome</keyword>
<organism evidence="2 3">
    <name type="scientific">Gillisia lutea</name>
    <dbReference type="NCBI Taxonomy" id="2909668"/>
    <lineage>
        <taxon>Bacteria</taxon>
        <taxon>Pseudomonadati</taxon>
        <taxon>Bacteroidota</taxon>
        <taxon>Flavobacteriia</taxon>
        <taxon>Flavobacteriales</taxon>
        <taxon>Flavobacteriaceae</taxon>
        <taxon>Gillisia</taxon>
    </lineage>
</organism>
<accession>A0ABS9EDG5</accession>
<evidence type="ECO:0000313" key="3">
    <source>
        <dbReference type="Proteomes" id="UP001179363"/>
    </source>
</evidence>
<sequence length="221" mass="25592">MKIERLEIGAGNIRDQLKFYRDLLGFEIQNYKESSFEIQTGYSVLKFVENQDFTPYHIAFHIPDKQEEKALNWLKDNVQILKNNNQEIINFSNWNAKSIYFYDADKNIVEFISRRNSNKPSSAIFSGESILGISEIGLATSNIKEKFEILETAGLEQYDGNFEEFCAIGDDEGLIITINKNLKSWFPTGDSAYSSNFSIEFNHRGKAYNFLFEEDQLKQIN</sequence>
<dbReference type="RefSeq" id="WP_236133079.1">
    <property type="nucleotide sequence ID" value="NZ_JAKGTH010000007.1"/>
</dbReference>
<dbReference type="CDD" id="cd06587">
    <property type="entry name" value="VOC"/>
    <property type="match status" value="1"/>
</dbReference>
<dbReference type="Proteomes" id="UP001179363">
    <property type="component" value="Unassembled WGS sequence"/>
</dbReference>